<protein>
    <recommendedName>
        <fullName evidence="5">GB1/RHD3-type G domain-containing protein</fullName>
    </recommendedName>
</protein>
<gene>
    <name evidence="6" type="ORF">HPB51_000360</name>
</gene>
<name>A0A9J6EJM8_RHIMP</name>
<dbReference type="InterPro" id="IPR027417">
    <property type="entry name" value="P-loop_NTPase"/>
</dbReference>
<dbReference type="InterPro" id="IPR030386">
    <property type="entry name" value="G_GB1_RHD3_dom"/>
</dbReference>
<dbReference type="PROSITE" id="PS51715">
    <property type="entry name" value="G_GB1_RHD3"/>
    <property type="match status" value="2"/>
</dbReference>
<dbReference type="Pfam" id="PF02263">
    <property type="entry name" value="GBP"/>
    <property type="match status" value="2"/>
</dbReference>
<proteinExistence type="inferred from homology"/>
<dbReference type="Proteomes" id="UP000821866">
    <property type="component" value="Chromosome 11"/>
</dbReference>
<evidence type="ECO:0000259" key="5">
    <source>
        <dbReference type="PROSITE" id="PS51715"/>
    </source>
</evidence>
<evidence type="ECO:0000256" key="1">
    <source>
        <dbReference type="ARBA" id="ARBA00022741"/>
    </source>
</evidence>
<sequence length="607" mass="70330">MASYQRRRSIQILKINDDGWQLEHEELQRILLDERVKDKPVVVISIAGACRQGKSFLMNFFLRYMYRKEKENWIGHPGEPLRGFGWKHSRERQTSGIHLWNEVFLVDVAYWYFRIAMASYQRRRSVQILKINDDGWQLEHEELQRILLDERVKDKPVVVISIAGACRQGKSFLMIFFLRYMYRKEKENWIGHPGEPLRGFGWKHSRERQTSGIHQWNEVFLVPTSDGQEVAVLFMDTQGLFDSKSTLPESTTIFALSVMMSSVQIYNILQDVREDHLQVLEFVTQYGQLAQKEATGKPFQRLVFLVRDSNDGTYGADAGRSLITERLQAATDRKPEVRQLRKYISNNFTDIDCFLMPYPGSKVATEHSYDGCLKDSDPQFKNHLQDFVPWILGPENLVVKKINGKAISCQELLTYIKVPHGDLEMLQNAHELALARAQDFFDGIQKIGGCDISKAYLDTLVNELQDHFDRQYRKEQAWLDKQLAEEQTRREQDAEEQKEKQMEVENELTEAWTQADKEKAEKEQLKEEMEGLKQLYTEKVDSLNKGNESLKKDNENLTKILTGSRINLTYFLQMAMAPVAVHDIDNFTGSCGNGQSLFIRAIATGSS</sequence>
<dbReference type="InterPro" id="IPR015894">
    <property type="entry name" value="Guanylate-bd_N"/>
</dbReference>
<dbReference type="GO" id="GO:0003924">
    <property type="term" value="F:GTPase activity"/>
    <property type="evidence" value="ECO:0007669"/>
    <property type="project" value="InterPro"/>
</dbReference>
<evidence type="ECO:0000313" key="6">
    <source>
        <dbReference type="EMBL" id="KAH8034681.1"/>
    </source>
</evidence>
<dbReference type="PANTHER" id="PTHR10751">
    <property type="entry name" value="GUANYLATE BINDING PROTEIN"/>
    <property type="match status" value="1"/>
</dbReference>
<organism evidence="6 7">
    <name type="scientific">Rhipicephalus microplus</name>
    <name type="common">Cattle tick</name>
    <name type="synonym">Boophilus microplus</name>
    <dbReference type="NCBI Taxonomy" id="6941"/>
    <lineage>
        <taxon>Eukaryota</taxon>
        <taxon>Metazoa</taxon>
        <taxon>Ecdysozoa</taxon>
        <taxon>Arthropoda</taxon>
        <taxon>Chelicerata</taxon>
        <taxon>Arachnida</taxon>
        <taxon>Acari</taxon>
        <taxon>Parasitiformes</taxon>
        <taxon>Ixodida</taxon>
        <taxon>Ixodoidea</taxon>
        <taxon>Ixodidae</taxon>
        <taxon>Rhipicephalinae</taxon>
        <taxon>Rhipicephalus</taxon>
        <taxon>Boophilus</taxon>
    </lineage>
</organism>
<feature type="region of interest" description="Disordered" evidence="4">
    <location>
        <begin position="484"/>
        <end position="503"/>
    </location>
</feature>
<dbReference type="CDD" id="cd01851">
    <property type="entry name" value="GBP"/>
    <property type="match status" value="1"/>
</dbReference>
<dbReference type="EMBL" id="JABSTU010000003">
    <property type="protein sequence ID" value="KAH8034681.1"/>
    <property type="molecule type" value="Genomic_DNA"/>
</dbReference>
<keyword evidence="7" id="KW-1185">Reference proteome</keyword>
<dbReference type="AlphaFoldDB" id="A0A9J6EJM8"/>
<evidence type="ECO:0000256" key="3">
    <source>
        <dbReference type="PROSITE-ProRule" id="PRU01052"/>
    </source>
</evidence>
<dbReference type="VEuPathDB" id="VectorBase:LOC119181634"/>
<dbReference type="Gene3D" id="3.40.50.300">
    <property type="entry name" value="P-loop containing nucleotide triphosphate hydrolases"/>
    <property type="match status" value="2"/>
</dbReference>
<evidence type="ECO:0000256" key="2">
    <source>
        <dbReference type="ARBA" id="ARBA00023134"/>
    </source>
</evidence>
<evidence type="ECO:0000313" key="7">
    <source>
        <dbReference type="Proteomes" id="UP000821866"/>
    </source>
</evidence>
<comment type="similarity">
    <text evidence="3">Belongs to the TRAFAC class dynamin-like GTPase superfamily. GB1/RHD3 GTPase family.</text>
</comment>
<reference evidence="6" key="2">
    <citation type="submission" date="2021-09" db="EMBL/GenBank/DDBJ databases">
        <authorList>
            <person name="Jia N."/>
            <person name="Wang J."/>
            <person name="Shi W."/>
            <person name="Du L."/>
            <person name="Sun Y."/>
            <person name="Zhan W."/>
            <person name="Jiang J."/>
            <person name="Wang Q."/>
            <person name="Zhang B."/>
            <person name="Ji P."/>
            <person name="Sakyi L.B."/>
            <person name="Cui X."/>
            <person name="Yuan T."/>
            <person name="Jiang B."/>
            <person name="Yang W."/>
            <person name="Lam T.T.-Y."/>
            <person name="Chang Q."/>
            <person name="Ding S."/>
            <person name="Wang X."/>
            <person name="Zhu J."/>
            <person name="Ruan X."/>
            <person name="Zhao L."/>
            <person name="Wei J."/>
            <person name="Que T."/>
            <person name="Du C."/>
            <person name="Cheng J."/>
            <person name="Dai P."/>
            <person name="Han X."/>
            <person name="Huang E."/>
            <person name="Gao Y."/>
            <person name="Liu J."/>
            <person name="Shao H."/>
            <person name="Ye R."/>
            <person name="Li L."/>
            <person name="Wei W."/>
            <person name="Wang X."/>
            <person name="Wang C."/>
            <person name="Huo Q."/>
            <person name="Li W."/>
            <person name="Guo W."/>
            <person name="Chen H."/>
            <person name="Chen S."/>
            <person name="Zhou L."/>
            <person name="Zhou L."/>
            <person name="Ni X."/>
            <person name="Tian J."/>
            <person name="Zhou Y."/>
            <person name="Sheng Y."/>
            <person name="Liu T."/>
            <person name="Pan Y."/>
            <person name="Xia L."/>
            <person name="Li J."/>
            <person name="Zhao F."/>
            <person name="Cao W."/>
        </authorList>
    </citation>
    <scope>NUCLEOTIDE SEQUENCE</scope>
    <source>
        <strain evidence="6">Rmic-2018</strain>
        <tissue evidence="6">Larvae</tissue>
    </source>
</reference>
<keyword evidence="2" id="KW-0342">GTP-binding</keyword>
<dbReference type="SUPFAM" id="SSF52540">
    <property type="entry name" value="P-loop containing nucleoside triphosphate hydrolases"/>
    <property type="match status" value="2"/>
</dbReference>
<feature type="domain" description="GB1/RHD3-type G" evidence="5">
    <location>
        <begin position="154"/>
        <end position="396"/>
    </location>
</feature>
<dbReference type="GO" id="GO:0005525">
    <property type="term" value="F:GTP binding"/>
    <property type="evidence" value="ECO:0007669"/>
    <property type="project" value="UniProtKB-KW"/>
</dbReference>
<comment type="caution">
    <text evidence="6">The sequence shown here is derived from an EMBL/GenBank/DDBJ whole genome shotgun (WGS) entry which is preliminary data.</text>
</comment>
<accession>A0A9J6EJM8</accession>
<feature type="domain" description="GB1/RHD3-type G" evidence="5">
    <location>
        <begin position="38"/>
        <end position="109"/>
    </location>
</feature>
<reference evidence="6" key="1">
    <citation type="journal article" date="2020" name="Cell">
        <title>Large-Scale Comparative Analyses of Tick Genomes Elucidate Their Genetic Diversity and Vector Capacities.</title>
        <authorList>
            <consortium name="Tick Genome and Microbiome Consortium (TIGMIC)"/>
            <person name="Jia N."/>
            <person name="Wang J."/>
            <person name="Shi W."/>
            <person name="Du L."/>
            <person name="Sun Y."/>
            <person name="Zhan W."/>
            <person name="Jiang J.F."/>
            <person name="Wang Q."/>
            <person name="Zhang B."/>
            <person name="Ji P."/>
            <person name="Bell-Sakyi L."/>
            <person name="Cui X.M."/>
            <person name="Yuan T.T."/>
            <person name="Jiang B.G."/>
            <person name="Yang W.F."/>
            <person name="Lam T.T."/>
            <person name="Chang Q.C."/>
            <person name="Ding S.J."/>
            <person name="Wang X.J."/>
            <person name="Zhu J.G."/>
            <person name="Ruan X.D."/>
            <person name="Zhao L."/>
            <person name="Wei J.T."/>
            <person name="Ye R.Z."/>
            <person name="Que T.C."/>
            <person name="Du C.H."/>
            <person name="Zhou Y.H."/>
            <person name="Cheng J.X."/>
            <person name="Dai P.F."/>
            <person name="Guo W.B."/>
            <person name="Han X.H."/>
            <person name="Huang E.J."/>
            <person name="Li L.F."/>
            <person name="Wei W."/>
            <person name="Gao Y.C."/>
            <person name="Liu J.Z."/>
            <person name="Shao H.Z."/>
            <person name="Wang X."/>
            <person name="Wang C.C."/>
            <person name="Yang T.C."/>
            <person name="Huo Q.B."/>
            <person name="Li W."/>
            <person name="Chen H.Y."/>
            <person name="Chen S.E."/>
            <person name="Zhou L.G."/>
            <person name="Ni X.B."/>
            <person name="Tian J.H."/>
            <person name="Sheng Y."/>
            <person name="Liu T."/>
            <person name="Pan Y.S."/>
            <person name="Xia L.Y."/>
            <person name="Li J."/>
            <person name="Zhao F."/>
            <person name="Cao W.C."/>
        </authorList>
    </citation>
    <scope>NUCLEOTIDE SEQUENCE</scope>
    <source>
        <strain evidence="6">Rmic-2018</strain>
    </source>
</reference>
<evidence type="ECO:0000256" key="4">
    <source>
        <dbReference type="SAM" id="MobiDB-lite"/>
    </source>
</evidence>
<keyword evidence="1" id="KW-0547">Nucleotide-binding</keyword>